<evidence type="ECO:0000313" key="1">
    <source>
        <dbReference type="EMBL" id="SEF41803.1"/>
    </source>
</evidence>
<reference evidence="1 2" key="1">
    <citation type="submission" date="2016-10" db="EMBL/GenBank/DDBJ databases">
        <authorList>
            <person name="de Groot N.N."/>
        </authorList>
    </citation>
    <scope>NUCLEOTIDE SEQUENCE [LARGE SCALE GENOMIC DNA]</scope>
    <source>
        <strain evidence="1 2">AR32</strain>
    </source>
</reference>
<protein>
    <submittedName>
        <fullName evidence="1">Uncharacterized protein</fullName>
    </submittedName>
</protein>
<accession>A0A1H5RTX0</accession>
<dbReference type="AlphaFoldDB" id="A0A1H5RTX0"/>
<dbReference type="Proteomes" id="UP000236735">
    <property type="component" value="Unassembled WGS sequence"/>
</dbReference>
<gene>
    <name evidence="1" type="ORF">SAMN05216354_0332</name>
</gene>
<name>A0A1H5RTX0_XYLRU</name>
<organism evidence="1 2">
    <name type="scientific">Xylanibacter ruminicola</name>
    <name type="common">Prevotella ruminicola</name>
    <dbReference type="NCBI Taxonomy" id="839"/>
    <lineage>
        <taxon>Bacteria</taxon>
        <taxon>Pseudomonadati</taxon>
        <taxon>Bacteroidota</taxon>
        <taxon>Bacteroidia</taxon>
        <taxon>Bacteroidales</taxon>
        <taxon>Prevotellaceae</taxon>
        <taxon>Xylanibacter</taxon>
    </lineage>
</organism>
<proteinExistence type="predicted"/>
<evidence type="ECO:0000313" key="2">
    <source>
        <dbReference type="Proteomes" id="UP000236735"/>
    </source>
</evidence>
<dbReference type="EMBL" id="FNUV01000001">
    <property type="protein sequence ID" value="SEF41803.1"/>
    <property type="molecule type" value="Genomic_DNA"/>
</dbReference>
<sequence>MQRYKNNLKLQTFTCNFSLKHLHFENFRRTFAPAKMNE</sequence>